<dbReference type="STRING" id="39490.ERS852448_02717"/>
<evidence type="ECO:0000313" key="4">
    <source>
        <dbReference type="Proteomes" id="UP000431304"/>
    </source>
</evidence>
<gene>
    <name evidence="1" type="ORF">ERS852448_02717</name>
    <name evidence="2" type="ORF">GKE72_06420</name>
</gene>
<dbReference type="EMBL" id="WKRA01000007">
    <property type="protein sequence ID" value="MSD15713.1"/>
    <property type="molecule type" value="Genomic_DNA"/>
</dbReference>
<sequence length="216" mass="24609">MRNLVVAIGREFGSGGKEIGQKLADRLNIKCYDSELLSIAAKNSGFCEEILQKNDEKPTNSFLYSLVMDTYSMSGYTSAPFVDMPLNHKVFLAQFEAIKKLASEEPCVIVGRCADYALAGDPDCVSVFIHADMDFRLKRIKADSDKEFKDDNKVIDFINKTDKKRANYYNYYSSKKWGDARSYDFCLDSSVLGIDKTVDMIIEYLKIRYPEDKNIK</sequence>
<name>A0A173VB13_EUBRA</name>
<dbReference type="AlphaFoldDB" id="A0A173VB13"/>
<dbReference type="SUPFAM" id="SSF52540">
    <property type="entry name" value="P-loop containing nucleoside triphosphate hydrolases"/>
    <property type="match status" value="1"/>
</dbReference>
<dbReference type="InterPro" id="IPR027417">
    <property type="entry name" value="P-loop_NTPase"/>
</dbReference>
<dbReference type="GeneID" id="42787530"/>
<proteinExistence type="predicted"/>
<dbReference type="RefSeq" id="WP_021740175.1">
    <property type="nucleotide sequence ID" value="NZ_CABKSU010000100.1"/>
</dbReference>
<accession>A0A173VB13</accession>
<dbReference type="Gene3D" id="3.40.50.300">
    <property type="entry name" value="P-loop containing nucleotide triphosphate hydrolases"/>
    <property type="match status" value="1"/>
</dbReference>
<keyword evidence="1" id="KW-0808">Transferase</keyword>
<dbReference type="Proteomes" id="UP000095492">
    <property type="component" value="Unassembled WGS sequence"/>
</dbReference>
<dbReference type="EMBL" id="CYYA01000025">
    <property type="protein sequence ID" value="CUN24244.1"/>
    <property type="molecule type" value="Genomic_DNA"/>
</dbReference>
<keyword evidence="1" id="KW-0418">Kinase</keyword>
<dbReference type="GO" id="GO:0016301">
    <property type="term" value="F:kinase activity"/>
    <property type="evidence" value="ECO:0007669"/>
    <property type="project" value="UniProtKB-KW"/>
</dbReference>
<protein>
    <submittedName>
        <fullName evidence="1 2">Cytidylate kinase</fullName>
    </submittedName>
</protein>
<organism evidence="1 3">
    <name type="scientific">Eubacterium ramulus</name>
    <dbReference type="NCBI Taxonomy" id="39490"/>
    <lineage>
        <taxon>Bacteria</taxon>
        <taxon>Bacillati</taxon>
        <taxon>Bacillota</taxon>
        <taxon>Clostridia</taxon>
        <taxon>Eubacteriales</taxon>
        <taxon>Eubacteriaceae</taxon>
        <taxon>Eubacterium</taxon>
    </lineage>
</organism>
<dbReference type="Pfam" id="PF13189">
    <property type="entry name" value="Cytidylate_kin2"/>
    <property type="match status" value="1"/>
</dbReference>
<evidence type="ECO:0000313" key="1">
    <source>
        <dbReference type="EMBL" id="CUN24244.1"/>
    </source>
</evidence>
<dbReference type="OrthoDB" id="9781180at2"/>
<evidence type="ECO:0000313" key="2">
    <source>
        <dbReference type="EMBL" id="MSD15713.1"/>
    </source>
</evidence>
<reference evidence="2 4" key="2">
    <citation type="journal article" date="2019" name="Nat. Med.">
        <title>A library of human gut bacterial isolates paired with longitudinal multiomics data enables mechanistic microbiome research.</title>
        <authorList>
            <person name="Poyet M."/>
            <person name="Groussin M."/>
            <person name="Gibbons S.M."/>
            <person name="Avila-Pacheco J."/>
            <person name="Jiang X."/>
            <person name="Kearney S.M."/>
            <person name="Perrotta A.R."/>
            <person name="Berdy B."/>
            <person name="Zhao S."/>
            <person name="Lieberman T.D."/>
            <person name="Swanson P.K."/>
            <person name="Smith M."/>
            <person name="Roesemann S."/>
            <person name="Alexander J.E."/>
            <person name="Rich S.A."/>
            <person name="Livny J."/>
            <person name="Vlamakis H."/>
            <person name="Clish C."/>
            <person name="Bullock K."/>
            <person name="Deik A."/>
            <person name="Scott J."/>
            <person name="Pierce K.A."/>
            <person name="Xavier R.J."/>
            <person name="Alm E.J."/>
        </authorList>
    </citation>
    <scope>NUCLEOTIDE SEQUENCE [LARGE SCALE GENOMIC DNA]</scope>
    <source>
        <strain evidence="2 4">BIOML-A3</strain>
    </source>
</reference>
<dbReference type="Proteomes" id="UP000431304">
    <property type="component" value="Unassembled WGS sequence"/>
</dbReference>
<reference evidence="1 3" key="1">
    <citation type="submission" date="2015-09" db="EMBL/GenBank/DDBJ databases">
        <authorList>
            <consortium name="Pathogen Informatics"/>
        </authorList>
    </citation>
    <scope>NUCLEOTIDE SEQUENCE [LARGE SCALE GENOMIC DNA]</scope>
    <source>
        <strain evidence="1 3">2789STDY5608891</strain>
    </source>
</reference>
<evidence type="ECO:0000313" key="3">
    <source>
        <dbReference type="Proteomes" id="UP000095492"/>
    </source>
</evidence>